<dbReference type="STRING" id="460.Lstg_0835"/>
<dbReference type="PROSITE" id="PS51419">
    <property type="entry name" value="RAB"/>
    <property type="match status" value="1"/>
</dbReference>
<dbReference type="Gene3D" id="3.40.50.300">
    <property type="entry name" value="P-loop containing nucleotide triphosphate hydrolases"/>
    <property type="match status" value="1"/>
</dbReference>
<reference evidence="2 4" key="1">
    <citation type="submission" date="2015-11" db="EMBL/GenBank/DDBJ databases">
        <title>Genomic analysis of 38 Legionella species identifies large and diverse effector repertoires.</title>
        <authorList>
            <person name="Burstein D."/>
            <person name="Amaro F."/>
            <person name="Zusman T."/>
            <person name="Lifshitz Z."/>
            <person name="Cohen O."/>
            <person name="Gilbert J.A."/>
            <person name="Pupko T."/>
            <person name="Shuman H.A."/>
            <person name="Segal G."/>
        </authorList>
    </citation>
    <scope>NUCLEOTIDE SEQUENCE [LARGE SCALE GENOMIC DNA]</scope>
    <source>
        <strain evidence="2 4">SC-18-C9</strain>
    </source>
</reference>
<gene>
    <name evidence="2" type="ORF">Lstg_0835</name>
    <name evidence="3" type="ORF">NCTC11991_03122</name>
</gene>
<dbReference type="FunFam" id="3.40.50.300:FF:001447">
    <property type="entry name" value="Ras-related protein Rab-1B"/>
    <property type="match status" value="1"/>
</dbReference>
<dbReference type="InterPro" id="IPR027417">
    <property type="entry name" value="P-loop_NTPase"/>
</dbReference>
<dbReference type="PANTHER" id="PTHR47978">
    <property type="match status" value="1"/>
</dbReference>
<reference evidence="3 5" key="2">
    <citation type="submission" date="2018-06" db="EMBL/GenBank/DDBJ databases">
        <authorList>
            <consortium name="Pathogen Informatics"/>
            <person name="Doyle S."/>
        </authorList>
    </citation>
    <scope>NUCLEOTIDE SEQUENCE [LARGE SCALE GENOMIC DNA]</scope>
    <source>
        <strain evidence="3 5">NCTC11991</strain>
    </source>
</reference>
<evidence type="ECO:0000256" key="1">
    <source>
        <dbReference type="ARBA" id="ARBA00022741"/>
    </source>
</evidence>
<evidence type="ECO:0000313" key="2">
    <source>
        <dbReference type="EMBL" id="KTD79619.1"/>
    </source>
</evidence>
<dbReference type="RefSeq" id="WP_058476413.1">
    <property type="nucleotide sequence ID" value="NZ_CAAAIO010000004.1"/>
</dbReference>
<proteinExistence type="predicted"/>
<dbReference type="InterPro" id="IPR005225">
    <property type="entry name" value="Small_GTP-bd"/>
</dbReference>
<name>A0A378LBU9_9GAMM</name>
<dbReference type="EMBL" id="UGOY01000001">
    <property type="protein sequence ID" value="STY24495.1"/>
    <property type="molecule type" value="Genomic_DNA"/>
</dbReference>
<dbReference type="OrthoDB" id="5652423at2"/>
<protein>
    <submittedName>
        <fullName evidence="3">Ras family GTPase</fullName>
    </submittedName>
</protein>
<evidence type="ECO:0000313" key="5">
    <source>
        <dbReference type="Proteomes" id="UP000255110"/>
    </source>
</evidence>
<dbReference type="Proteomes" id="UP000054820">
    <property type="component" value="Unassembled WGS sequence"/>
</dbReference>
<dbReference type="PROSITE" id="PS51420">
    <property type="entry name" value="RHO"/>
    <property type="match status" value="1"/>
</dbReference>
<dbReference type="Pfam" id="PF00071">
    <property type="entry name" value="Ras"/>
    <property type="match status" value="1"/>
</dbReference>
<dbReference type="PROSITE" id="PS51421">
    <property type="entry name" value="RAS"/>
    <property type="match status" value="1"/>
</dbReference>
<dbReference type="Proteomes" id="UP000255110">
    <property type="component" value="Unassembled WGS sequence"/>
</dbReference>
<evidence type="ECO:0000313" key="4">
    <source>
        <dbReference type="Proteomes" id="UP000054820"/>
    </source>
</evidence>
<organism evidence="3 5">
    <name type="scientific">Legionella steigerwaltii</name>
    <dbReference type="NCBI Taxonomy" id="460"/>
    <lineage>
        <taxon>Bacteria</taxon>
        <taxon>Pseudomonadati</taxon>
        <taxon>Pseudomonadota</taxon>
        <taxon>Gammaproteobacteria</taxon>
        <taxon>Legionellales</taxon>
        <taxon>Legionellaceae</taxon>
        <taxon>Legionella</taxon>
    </lineage>
</organism>
<sequence>MEFKREYDEHFKIILLGDNAVGKSCLMLTYCGGTLHLSDEYMDTMGVDQQIKKVNAFNKKIQLRIWDASGAPKLQEKVIGSYFSSVDGALICFDLTRIETLQHTRKYVEHLRATKKDAPMIIIGCKADLDQRRAISAEQAKDFANELGLDYLEVSALKKVNIDEPFTRILKQIYIYKQLNKVKPTLEGYLNDYLKFTNPKNQANFFIEQGVSLSKEEEKLRAEYKTLFGKLFACRSIEDLVELCGKASEYLENANDLHERDNPVLSSFVSSPLSKALKQTLNVLTNMLGEMMGISTTKALIAQRKTVAHAL</sequence>
<accession>A0A378LBU9</accession>
<keyword evidence="1" id="KW-0547">Nucleotide-binding</keyword>
<dbReference type="GO" id="GO:0005525">
    <property type="term" value="F:GTP binding"/>
    <property type="evidence" value="ECO:0007669"/>
    <property type="project" value="InterPro"/>
</dbReference>
<evidence type="ECO:0000313" key="3">
    <source>
        <dbReference type="EMBL" id="STY24495.1"/>
    </source>
</evidence>
<dbReference type="SMART" id="SM00173">
    <property type="entry name" value="RAS"/>
    <property type="match status" value="1"/>
</dbReference>
<dbReference type="SMART" id="SM00176">
    <property type="entry name" value="RAN"/>
    <property type="match status" value="1"/>
</dbReference>
<dbReference type="NCBIfam" id="TIGR00231">
    <property type="entry name" value="small_GTP"/>
    <property type="match status" value="1"/>
</dbReference>
<keyword evidence="4" id="KW-1185">Reference proteome</keyword>
<dbReference type="EMBL" id="LNYZ01000005">
    <property type="protein sequence ID" value="KTD79619.1"/>
    <property type="molecule type" value="Genomic_DNA"/>
</dbReference>
<dbReference type="AlphaFoldDB" id="A0A378LBU9"/>
<dbReference type="InterPro" id="IPR001806">
    <property type="entry name" value="Small_GTPase"/>
</dbReference>
<dbReference type="SMART" id="SM00175">
    <property type="entry name" value="RAB"/>
    <property type="match status" value="1"/>
</dbReference>
<dbReference type="GO" id="GO:0003924">
    <property type="term" value="F:GTPase activity"/>
    <property type="evidence" value="ECO:0007669"/>
    <property type="project" value="InterPro"/>
</dbReference>
<dbReference type="PRINTS" id="PR00449">
    <property type="entry name" value="RASTRNSFRMNG"/>
</dbReference>
<dbReference type="CDD" id="cd00154">
    <property type="entry name" value="Rab"/>
    <property type="match status" value="1"/>
</dbReference>
<dbReference type="SUPFAM" id="SSF52540">
    <property type="entry name" value="P-loop containing nucleoside triphosphate hydrolases"/>
    <property type="match status" value="1"/>
</dbReference>
<dbReference type="SMART" id="SM00174">
    <property type="entry name" value="RHO"/>
    <property type="match status" value="1"/>
</dbReference>